<comment type="caution">
    <text evidence="2">The sequence shown here is derived from an EMBL/GenBank/DDBJ whole genome shotgun (WGS) entry which is preliminary data.</text>
</comment>
<proteinExistence type="predicted"/>
<keyword evidence="3" id="KW-1185">Reference proteome</keyword>
<dbReference type="AlphaFoldDB" id="A0AAV8Q5Z8"/>
<dbReference type="EMBL" id="JAQQAF010000008">
    <property type="protein sequence ID" value="KAJ8467846.1"/>
    <property type="molecule type" value="Genomic_DNA"/>
</dbReference>
<dbReference type="Proteomes" id="UP001222027">
    <property type="component" value="Unassembled WGS sequence"/>
</dbReference>
<organism evidence="2 3">
    <name type="scientific">Ensete ventricosum</name>
    <name type="common">Abyssinian banana</name>
    <name type="synonym">Musa ensete</name>
    <dbReference type="NCBI Taxonomy" id="4639"/>
    <lineage>
        <taxon>Eukaryota</taxon>
        <taxon>Viridiplantae</taxon>
        <taxon>Streptophyta</taxon>
        <taxon>Embryophyta</taxon>
        <taxon>Tracheophyta</taxon>
        <taxon>Spermatophyta</taxon>
        <taxon>Magnoliopsida</taxon>
        <taxon>Liliopsida</taxon>
        <taxon>Zingiberales</taxon>
        <taxon>Musaceae</taxon>
        <taxon>Ensete</taxon>
    </lineage>
</organism>
<sequence length="91" mass="9222">MSNESGGGEESATGVAIITCERIATSHEANRETCGKTKTRWKRAESSSSAGPLRPSAGKVVGRPGAGAGGGGRRHAALTFGNNLRAVADLN</sequence>
<evidence type="ECO:0000313" key="3">
    <source>
        <dbReference type="Proteomes" id="UP001222027"/>
    </source>
</evidence>
<evidence type="ECO:0000313" key="2">
    <source>
        <dbReference type="EMBL" id="KAJ8467846.1"/>
    </source>
</evidence>
<evidence type="ECO:0000256" key="1">
    <source>
        <dbReference type="SAM" id="MobiDB-lite"/>
    </source>
</evidence>
<protein>
    <submittedName>
        <fullName evidence="2">Uncharacterized protein</fullName>
    </submittedName>
</protein>
<reference evidence="2 3" key="1">
    <citation type="submission" date="2022-12" db="EMBL/GenBank/DDBJ databases">
        <title>Chromosome-scale assembly of the Ensete ventricosum genome.</title>
        <authorList>
            <person name="Dussert Y."/>
            <person name="Stocks J."/>
            <person name="Wendawek A."/>
            <person name="Woldeyes F."/>
            <person name="Nichols R.A."/>
            <person name="Borrell J.S."/>
        </authorList>
    </citation>
    <scope>NUCLEOTIDE SEQUENCE [LARGE SCALE GENOMIC DNA]</scope>
    <source>
        <strain evidence="3">cv. Maze</strain>
        <tissue evidence="2">Seeds</tissue>
    </source>
</reference>
<accession>A0AAV8Q5Z8</accession>
<gene>
    <name evidence="2" type="ORF">OPV22_030398</name>
</gene>
<feature type="region of interest" description="Disordered" evidence="1">
    <location>
        <begin position="31"/>
        <end position="76"/>
    </location>
</feature>
<name>A0AAV8Q5Z8_ENSVE</name>